<dbReference type="InterPro" id="IPR007674">
    <property type="entry name" value="Poxvirus_F5/I6_dom"/>
</dbReference>
<dbReference type="KEGG" id="vg:28340379"/>
<dbReference type="RefSeq" id="YP_009268767.1">
    <property type="nucleotide sequence ID" value="NC_030656.1"/>
</dbReference>
<dbReference type="EMBL" id="KU980965">
    <property type="protein sequence ID" value="ANS71136.1"/>
    <property type="molecule type" value="Genomic_DNA"/>
</dbReference>
<dbReference type="GeneID" id="28340379"/>
<proteinExistence type="predicted"/>
<reference evidence="2 3" key="1">
    <citation type="journal article" date="2016" name="J. Gen. Virol.">
        <title>Genomic characterization of a novel poxvirus from a flying fox: evidence for a new genus?</title>
        <authorList>
            <person name="O'Dea M.A."/>
            <person name="Tu S.L."/>
            <person name="Pang S."/>
            <person name="De Ridder T."/>
            <person name="Jackson B."/>
            <person name="Upton C."/>
        </authorList>
    </citation>
    <scope>NUCLEOTIDE SEQUENCE [LARGE SCALE GENOMIC DNA]</scope>
    <source>
        <strain evidence="2 3">Australia</strain>
    </source>
</reference>
<name>A0A1B1MR98_9POXV</name>
<keyword evidence="3" id="KW-1185">Reference proteome</keyword>
<sequence>MNQFVKHSASNIKKPTKLLTFQSNLSMKQCTVNFNFLAFYYNNELIFTKQTNTLDDVAKSLLILNSFKYEHQILKKIIKSIRDLPSAYISDFYFTPIGWLAGVGDRQSTHAAIRFVYQGNAVTVEKKIREILSKYAVNQISFSHITSELVLPVVEAPATAPTSVITFYPLDPKYAIAILFFGRVEDFHCGIIYTFSKDYLADVVAYIRRISTSVHIINDEIGKFSTVTLSGNKEGMANIPAQITALCEIEHEFDTSNLYHVAPTVDASTLIPKKIINILDLPSNVEIRCVHKNYMDIITHIGGKKLDIILVIAKDKFLRDVVFEGTFEKENVIWRNKYTYRITKSSFNAPTLKATKSRNKPQSNFSVVPLNFKTKALTYII</sequence>
<gene>
    <name evidence="2" type="ORF">PTPV-Aus-052</name>
</gene>
<dbReference type="Proteomes" id="UP000203626">
    <property type="component" value="Segment"/>
</dbReference>
<evidence type="ECO:0000313" key="3">
    <source>
        <dbReference type="Proteomes" id="UP000203626"/>
    </source>
</evidence>
<dbReference type="Pfam" id="PF04595">
    <property type="entry name" value="Pox_I6"/>
    <property type="match status" value="1"/>
</dbReference>
<accession>A0A1B1MR98</accession>
<evidence type="ECO:0000313" key="2">
    <source>
        <dbReference type="EMBL" id="ANS71136.1"/>
    </source>
</evidence>
<dbReference type="GO" id="GO:0016032">
    <property type="term" value="P:viral process"/>
    <property type="evidence" value="ECO:0007669"/>
    <property type="project" value="InterPro"/>
</dbReference>
<dbReference type="OrthoDB" id="4351at10239"/>
<feature type="domain" description="Poxvirus F5/Telomere-binding protein I6" evidence="1">
    <location>
        <begin position="28"/>
        <end position="344"/>
    </location>
</feature>
<protein>
    <submittedName>
        <fullName evidence="2">Telomere-binding protein</fullName>
    </submittedName>
</protein>
<organism evidence="2 3">
    <name type="scientific">Pteropox virus</name>
    <dbReference type="NCBI Taxonomy" id="1873698"/>
    <lineage>
        <taxon>Viruses</taxon>
        <taxon>Varidnaviria</taxon>
        <taxon>Bamfordvirae</taxon>
        <taxon>Nucleocytoviricota</taxon>
        <taxon>Pokkesviricetes</taxon>
        <taxon>Chitovirales</taxon>
        <taxon>Poxviridae</taxon>
        <taxon>Chordopoxvirinae</taxon>
        <taxon>Pteropopoxvirus</taxon>
        <taxon>Pteropopoxvirus pteropox</taxon>
    </lineage>
</organism>
<evidence type="ECO:0000259" key="1">
    <source>
        <dbReference type="Pfam" id="PF04595"/>
    </source>
</evidence>